<gene>
    <name evidence="2" type="ORF">FGS76_01825</name>
</gene>
<dbReference type="RefSeq" id="WP_138770922.1">
    <property type="nucleotide sequence ID" value="NZ_JBHSSX010000072.1"/>
</dbReference>
<evidence type="ECO:0000313" key="3">
    <source>
        <dbReference type="Proteomes" id="UP000739180"/>
    </source>
</evidence>
<dbReference type="SUPFAM" id="SSF53335">
    <property type="entry name" value="S-adenosyl-L-methionine-dependent methyltransferases"/>
    <property type="match status" value="1"/>
</dbReference>
<dbReference type="PANTHER" id="PTHR45036:SF1">
    <property type="entry name" value="METHYLTRANSFERASE LIKE 7A"/>
    <property type="match status" value="1"/>
</dbReference>
<evidence type="ECO:0000313" key="2">
    <source>
        <dbReference type="EMBL" id="TMW14782.1"/>
    </source>
</evidence>
<protein>
    <submittedName>
        <fullName evidence="2">Class I SAM-dependent methyltransferase</fullName>
    </submittedName>
</protein>
<accession>A0ABY2XS46</accession>
<dbReference type="InterPro" id="IPR029063">
    <property type="entry name" value="SAM-dependent_MTases_sf"/>
</dbReference>
<dbReference type="EMBL" id="VCQT01000011">
    <property type="protein sequence ID" value="TMW14782.1"/>
    <property type="molecule type" value="Genomic_DNA"/>
</dbReference>
<organism evidence="2 3">
    <name type="scientific">Alloalcanivorax gelatiniphagus</name>
    <dbReference type="NCBI Taxonomy" id="1194167"/>
    <lineage>
        <taxon>Bacteria</taxon>
        <taxon>Pseudomonadati</taxon>
        <taxon>Pseudomonadota</taxon>
        <taxon>Gammaproteobacteria</taxon>
        <taxon>Oceanospirillales</taxon>
        <taxon>Alcanivoracaceae</taxon>
        <taxon>Alloalcanivorax</taxon>
    </lineage>
</organism>
<evidence type="ECO:0000259" key="1">
    <source>
        <dbReference type="Pfam" id="PF08241"/>
    </source>
</evidence>
<keyword evidence="2" id="KW-0808">Transferase</keyword>
<dbReference type="Proteomes" id="UP000739180">
    <property type="component" value="Unassembled WGS sequence"/>
</dbReference>
<dbReference type="GO" id="GO:0008168">
    <property type="term" value="F:methyltransferase activity"/>
    <property type="evidence" value="ECO:0007669"/>
    <property type="project" value="UniProtKB-KW"/>
</dbReference>
<feature type="domain" description="Methyltransferase type 11" evidence="1">
    <location>
        <begin position="36"/>
        <end position="132"/>
    </location>
</feature>
<dbReference type="Pfam" id="PF08241">
    <property type="entry name" value="Methyltransf_11"/>
    <property type="match status" value="1"/>
</dbReference>
<dbReference type="InterPro" id="IPR013216">
    <property type="entry name" value="Methyltransf_11"/>
</dbReference>
<dbReference type="InterPro" id="IPR052356">
    <property type="entry name" value="Thiol_S-MT"/>
</dbReference>
<proteinExistence type="predicted"/>
<comment type="caution">
    <text evidence="2">The sequence shown here is derived from an EMBL/GenBank/DDBJ whole genome shotgun (WGS) entry which is preliminary data.</text>
</comment>
<sequence length="205" mass="23082">MGFYSERIFPPLLDRATRALYRDRQRLIRRAHGRVLEIGVGNGANLPLYGDDASEVHGLEPDATLLARAGRARDQAASPERFQLLQGDAHQLPYPDGYFDTVVACLVLCTIPDPARAAREMRRVLADHGQLLVLEHIASQRPRIHRWQQRINPVWRHLACGCQLDRPTAETLAAAGFDLTDTRVFDHPKIPALVQEFLEGTARPR</sequence>
<dbReference type="CDD" id="cd02440">
    <property type="entry name" value="AdoMet_MTases"/>
    <property type="match status" value="1"/>
</dbReference>
<dbReference type="PANTHER" id="PTHR45036">
    <property type="entry name" value="METHYLTRANSFERASE LIKE 7B"/>
    <property type="match status" value="1"/>
</dbReference>
<name>A0ABY2XS46_9GAMM</name>
<keyword evidence="2" id="KW-0489">Methyltransferase</keyword>
<dbReference type="Gene3D" id="3.40.50.150">
    <property type="entry name" value="Vaccinia Virus protein VP39"/>
    <property type="match status" value="1"/>
</dbReference>
<keyword evidence="3" id="KW-1185">Reference proteome</keyword>
<dbReference type="GO" id="GO:0032259">
    <property type="term" value="P:methylation"/>
    <property type="evidence" value="ECO:0007669"/>
    <property type="project" value="UniProtKB-KW"/>
</dbReference>
<reference evidence="2 3" key="1">
    <citation type="submission" date="2019-05" db="EMBL/GenBank/DDBJ databases">
        <title>Genome of Alcanivorax gelatiniphagus, an oil degrading marine bacteria.</title>
        <authorList>
            <person name="Kwon K.K."/>
        </authorList>
    </citation>
    <scope>NUCLEOTIDE SEQUENCE [LARGE SCALE GENOMIC DNA]</scope>
    <source>
        <strain evidence="2 3">MEBiC 08158</strain>
    </source>
</reference>